<dbReference type="InterPro" id="IPR011250">
    <property type="entry name" value="OMP/PagP_B-barrel"/>
</dbReference>
<proteinExistence type="inferred from homology"/>
<dbReference type="STRING" id="465721.ACG33_11315"/>
<dbReference type="GO" id="GO:0046930">
    <property type="term" value="C:pore complex"/>
    <property type="evidence" value="ECO:0007669"/>
    <property type="project" value="UniProtKB-KW"/>
</dbReference>
<evidence type="ECO:0000259" key="3">
    <source>
        <dbReference type="Pfam" id="PF01389"/>
    </source>
</evidence>
<dbReference type="Pfam" id="PF01389">
    <property type="entry name" value="OmpA_membrane"/>
    <property type="match status" value="1"/>
</dbReference>
<dbReference type="GO" id="GO:0009279">
    <property type="term" value="C:cell outer membrane"/>
    <property type="evidence" value="ECO:0007669"/>
    <property type="project" value="InterPro"/>
</dbReference>
<keyword evidence="2" id="KW-0406">Ion transport</keyword>
<dbReference type="KEGG" id="sdf:ACG33_11315"/>
<organism evidence="4 5">
    <name type="scientific">Steroidobacter denitrificans</name>
    <dbReference type="NCBI Taxonomy" id="465721"/>
    <lineage>
        <taxon>Bacteria</taxon>
        <taxon>Pseudomonadati</taxon>
        <taxon>Pseudomonadota</taxon>
        <taxon>Gammaproteobacteria</taxon>
        <taxon>Steroidobacterales</taxon>
        <taxon>Steroidobacteraceae</taxon>
        <taxon>Steroidobacter</taxon>
    </lineage>
</organism>
<keyword evidence="2" id="KW-0812">Transmembrane</keyword>
<dbReference type="GO" id="GO:0015288">
    <property type="term" value="F:porin activity"/>
    <property type="evidence" value="ECO:0007669"/>
    <property type="project" value="UniProtKB-KW"/>
</dbReference>
<dbReference type="InterPro" id="IPR000498">
    <property type="entry name" value="OmpA-like_TM_dom"/>
</dbReference>
<dbReference type="NCBIfam" id="NF041766">
    <property type="entry name" value="choice_anch_U"/>
    <property type="match status" value="1"/>
</dbReference>
<name>A0A127FB89_STEDE</name>
<dbReference type="SUPFAM" id="SSF56925">
    <property type="entry name" value="OMPA-like"/>
    <property type="match status" value="1"/>
</dbReference>
<evidence type="ECO:0000313" key="4">
    <source>
        <dbReference type="EMBL" id="AMN47677.1"/>
    </source>
</evidence>
<gene>
    <name evidence="4" type="ORF">ACG33_11315</name>
</gene>
<dbReference type="EMBL" id="CP011971">
    <property type="protein sequence ID" value="AMN47677.1"/>
    <property type="molecule type" value="Genomic_DNA"/>
</dbReference>
<dbReference type="RefSeq" id="WP_066921267.1">
    <property type="nucleotide sequence ID" value="NZ_CP011971.1"/>
</dbReference>
<dbReference type="InterPro" id="IPR053784">
    <property type="entry name" value="Choice_anch_U_dom"/>
</dbReference>
<evidence type="ECO:0000256" key="1">
    <source>
        <dbReference type="ARBA" id="ARBA00005710"/>
    </source>
</evidence>
<reference evidence="4 5" key="1">
    <citation type="submission" date="2015-06" db="EMBL/GenBank/DDBJ databases">
        <title>A Comprehensive Approach to Explore the Metabolic and Phylogenetic Diversity of Bacterial Steroid Degradation in the Environment: Testosterone as an Example.</title>
        <authorList>
            <person name="Yang F.-C."/>
            <person name="Chen Y.-L."/>
            <person name="Yu C.-P."/>
            <person name="Tang S.-L."/>
            <person name="Wang P.-H."/>
            <person name="Ismail W."/>
            <person name="Wang C.-H."/>
            <person name="Yang C.-Y."/>
            <person name="Chiang Y.-R."/>
        </authorList>
    </citation>
    <scope>NUCLEOTIDE SEQUENCE [LARGE SCALE GENOMIC DNA]</scope>
    <source>
        <strain evidence="4 5">DSM 18526</strain>
    </source>
</reference>
<dbReference type="Gene3D" id="2.40.160.20">
    <property type="match status" value="1"/>
</dbReference>
<comment type="similarity">
    <text evidence="1">Belongs to the outer membrane OOP (TC 1.B.6) superfamily. OmpA family.</text>
</comment>
<evidence type="ECO:0000256" key="2">
    <source>
        <dbReference type="ARBA" id="ARBA00023114"/>
    </source>
</evidence>
<keyword evidence="2" id="KW-0813">Transport</keyword>
<dbReference type="Proteomes" id="UP000070250">
    <property type="component" value="Chromosome"/>
</dbReference>
<sequence>MLHEFFQGFVSRYLRSLYVLPTVFAVAAPIEGLAATQCVNPEAPAPLEVCVEDSGAPGVWVDQPNGRWQQYYSGHSWGSLVWLDGLNTSMRFGSGYLGGTPWSTQSNTTTGTGAANDPYVITTIADLGATNVRFTQKISYVNGDRSIRKTWSFENTGETTFDDLRFFHGGDTYFGGQDSARSWYDSGNAMVYVTNSDFTNSGYMGFYPNPATPAARYFSGRYSTGRTQAMAGELSNTADSSFLDAGYVLQWNRATLAPGETWTFEGFETWSAPGELQVFSPADEYVLSGTTVHKTFKIQNLTEEGLTAGITVTASAGWTATLSEEATITLAALEVGEILVDVQVPAEAGAGASSDITVSTTGAIVTSAATRLSVLQTDYVISPTTLDFGIVPVGSTADLVVTMSNDASGLPVAIGRIAEANQLAAPYSIVADQCSATTLAAGEECAVTVRYTSTTTAATLDSFSWPILAPVITSQTISTRSSEIPSTHVVTASAESNGTITPATANIAHGERAVFTLTPAVGYSIAAVSGCAGTLSGTTYTTAAITGACSVSAGFSSTLPAFSPGVAQPLELETDALTTQLPQSLWPQATDYAGTKLEVTLLNPQPRYLPGEHVLTWRAVDQRGVESIVQQTLRVWPTVSLGKDVILGYRQGNSGSFKVVLNGPSPVYPYVVDYQVSGDAQHHDLADGSVRFEQGEVEKDVYFAIVGAPASDAPEQQIQVSLADDVNAGGRSSLTVTLTSANAAPAVHLHAFQDDETPAAFGRAGGVITVRADVRDPNSEDTHTVQWISPSGAVVTTLGEVLTLQPQSLAVGIHRFEAVVTDNGSPALASRGTIDLVLAEQAAVLPQGASAWLDNGLPDHPAYSLPMRNVVPERARELHYYLLEAEPGVQLRLGPLALLAAASQAEVQLDDSALVPPDTVGNVGGYFDFVVNELPKVGQSVSIVLPQRRVIPSQAVYRKYDPAAQHWFTFVENASNALASAPGAPGLCPSPNSDEFRAGLNAGDWCVRLTIEDGGPNDTDGQPNGAISDPGGVGATASVIVEGRGGGGSMHPLLVLLFAGMLVWRQRARILLIAGGIAGATGLVSAAASADDATPYWYGAAHLAQTQGGTGNAGLTATLQTQGYDVTATIDDRKRLAWRIRGGYQWTKFLGAELGYADLGNVESTIAGNVVDVQALLASTTATHPRSANGFEAALVARYPMGELFALTARAGGWRWDSSYRARNVAGEFRRHKRTGSDALYGMGVQIGPWAQWSAALDWTHYRLERERIDVLGGGLVYRFR</sequence>
<feature type="domain" description="Outer membrane protein OmpA-like transmembrane" evidence="3">
    <location>
        <begin position="1132"/>
        <end position="1246"/>
    </location>
</feature>
<accession>A0A127FB89</accession>
<dbReference type="Gene3D" id="2.60.40.10">
    <property type="entry name" value="Immunoglobulins"/>
    <property type="match status" value="1"/>
</dbReference>
<dbReference type="OrthoDB" id="220114at2"/>
<keyword evidence="2" id="KW-0626">Porin</keyword>
<protein>
    <recommendedName>
        <fullName evidence="3">Outer membrane protein OmpA-like transmembrane domain-containing protein</fullName>
    </recommendedName>
</protein>
<evidence type="ECO:0000313" key="5">
    <source>
        <dbReference type="Proteomes" id="UP000070250"/>
    </source>
</evidence>
<dbReference type="InterPro" id="IPR013783">
    <property type="entry name" value="Ig-like_fold"/>
</dbReference>
<keyword evidence="5" id="KW-1185">Reference proteome</keyword>